<protein>
    <recommendedName>
        <fullName evidence="3">DUF4878 domain-containing protein</fullName>
    </recommendedName>
</protein>
<evidence type="ECO:0000313" key="2">
    <source>
        <dbReference type="Proteomes" id="UP001060733"/>
    </source>
</evidence>
<accession>A0ABY6F097</accession>
<dbReference type="RefSeq" id="WP_263280023.1">
    <property type="nucleotide sequence ID" value="NZ_CP106795.1"/>
</dbReference>
<sequence length="167" mass="19044">MKRSYVLWSALNLVVLLAAGTAAWGAPRTQWDYRRAARTGLPAVTFTGDKTAPDTLKLYMRLFIERVRDGDTEGLEDLSWHNHWFARRDEAAGARRLIRAYRKGAAGPVTVDMTAEDPYDVRGGTIRFRRTGQRQNFTVFKRNGLWLFAITDWNPMPDTAGRQPLKT</sequence>
<reference evidence="1" key="1">
    <citation type="submission" date="2022-10" db="EMBL/GenBank/DDBJ databases">
        <authorList>
            <person name="Mo P."/>
        </authorList>
    </citation>
    <scope>NUCLEOTIDE SEQUENCE</scope>
    <source>
        <strain evidence="1">HUAS 14-6</strain>
    </source>
</reference>
<dbReference type="EMBL" id="CP106795">
    <property type="protein sequence ID" value="UXY39985.1"/>
    <property type="molecule type" value="Genomic_DNA"/>
</dbReference>
<proteinExistence type="predicted"/>
<evidence type="ECO:0008006" key="3">
    <source>
        <dbReference type="Google" id="ProtNLM"/>
    </source>
</evidence>
<dbReference type="Proteomes" id="UP001060733">
    <property type="component" value="Chromosome"/>
</dbReference>
<gene>
    <name evidence="1" type="ORF">N8I86_37970</name>
</gene>
<evidence type="ECO:0000313" key="1">
    <source>
        <dbReference type="EMBL" id="UXY39985.1"/>
    </source>
</evidence>
<name>A0ABY6F097_9ACTN</name>
<organism evidence="1 2">
    <name type="scientific">Streptomyces albidocamelliae</name>
    <dbReference type="NCBI Taxonomy" id="2981135"/>
    <lineage>
        <taxon>Bacteria</taxon>
        <taxon>Bacillati</taxon>
        <taxon>Actinomycetota</taxon>
        <taxon>Actinomycetes</taxon>
        <taxon>Kitasatosporales</taxon>
        <taxon>Streptomycetaceae</taxon>
        <taxon>Streptomyces</taxon>
    </lineage>
</organism>
<keyword evidence="2" id="KW-1185">Reference proteome</keyword>